<accession>A0A841NGU0</accession>
<evidence type="ECO:0000256" key="11">
    <source>
        <dbReference type="ARBA" id="ARBA00043671"/>
    </source>
</evidence>
<keyword evidence="8" id="KW-0472">Membrane</keyword>
<evidence type="ECO:0000313" key="14">
    <source>
        <dbReference type="EMBL" id="MBB6371232.1"/>
    </source>
</evidence>
<evidence type="ECO:0000256" key="9">
    <source>
        <dbReference type="ARBA" id="ARBA00031642"/>
    </source>
</evidence>
<evidence type="ECO:0000256" key="4">
    <source>
        <dbReference type="ARBA" id="ARBA00013040"/>
    </source>
</evidence>
<dbReference type="Gene3D" id="3.40.50.1240">
    <property type="entry name" value="Phosphoglycerate mutase-like"/>
    <property type="match status" value="1"/>
</dbReference>
<comment type="catalytic activity">
    <reaction evidence="11">
        <text>1D-myo-inositol 1,2,4,5,6-pentakisphosphate + H2O = 1D-myo-inositol 1,2,5,6-tetrakisphosphate + phosphate</text>
        <dbReference type="Rhea" id="RHEA:77115"/>
        <dbReference type="ChEBI" id="CHEBI:15377"/>
        <dbReference type="ChEBI" id="CHEBI:43474"/>
        <dbReference type="ChEBI" id="CHEBI:57798"/>
        <dbReference type="ChEBI" id="CHEBI:195535"/>
        <dbReference type="EC" id="3.1.3.62"/>
    </reaction>
    <physiologicalReaction direction="left-to-right" evidence="11">
        <dbReference type="Rhea" id="RHEA:77116"/>
    </physiologicalReaction>
</comment>
<dbReference type="PANTHER" id="PTHR20963:SF8">
    <property type="entry name" value="MULTIPLE INOSITOL POLYPHOSPHATE PHOSPHATASE 1"/>
    <property type="match status" value="1"/>
</dbReference>
<comment type="catalytic activity">
    <reaction evidence="10">
        <text>1D-myo-inositol 1,2,5,6-tetrakisphosphate + H2O = 1D-myo-inositol 1,2,6-trisphosphate + phosphate</text>
        <dbReference type="Rhea" id="RHEA:77119"/>
        <dbReference type="ChEBI" id="CHEBI:15377"/>
        <dbReference type="ChEBI" id="CHEBI:43474"/>
        <dbReference type="ChEBI" id="CHEBI:195535"/>
        <dbReference type="ChEBI" id="CHEBI:195537"/>
        <dbReference type="EC" id="3.1.3.62"/>
    </reaction>
    <physiologicalReaction direction="left-to-right" evidence="10">
        <dbReference type="Rhea" id="RHEA:77120"/>
    </physiologicalReaction>
</comment>
<dbReference type="EC" id="3.1.3.80" evidence="3"/>
<keyword evidence="15" id="KW-1185">Reference proteome</keyword>
<comment type="subcellular location">
    <subcellularLocation>
        <location evidence="1">Membrane</location>
    </subcellularLocation>
</comment>
<keyword evidence="6" id="KW-0732">Signal</keyword>
<evidence type="ECO:0000256" key="3">
    <source>
        <dbReference type="ARBA" id="ARBA00012976"/>
    </source>
</evidence>
<dbReference type="Pfam" id="PF00328">
    <property type="entry name" value="His_Phos_2"/>
    <property type="match status" value="1"/>
</dbReference>
<comment type="catalytic activity">
    <reaction evidence="12">
        <text>1D-myo-inositol hexakisphosphate + H2O = 1D-myo-inositol 1,2,4,5,6-pentakisphosphate + phosphate</text>
        <dbReference type="Rhea" id="RHEA:16989"/>
        <dbReference type="ChEBI" id="CHEBI:15377"/>
        <dbReference type="ChEBI" id="CHEBI:43474"/>
        <dbReference type="ChEBI" id="CHEBI:57798"/>
        <dbReference type="ChEBI" id="CHEBI:58130"/>
        <dbReference type="EC" id="3.1.3.62"/>
    </reaction>
    <physiologicalReaction direction="left-to-right" evidence="12">
        <dbReference type="Rhea" id="RHEA:16990"/>
    </physiologicalReaction>
</comment>
<dbReference type="InterPro" id="IPR029033">
    <property type="entry name" value="His_PPase_superfam"/>
</dbReference>
<dbReference type="EMBL" id="JACHLC010000002">
    <property type="protein sequence ID" value="MBB6371232.1"/>
    <property type="molecule type" value="Genomic_DNA"/>
</dbReference>
<gene>
    <name evidence="14" type="ORF">HNP36_002308</name>
</gene>
<evidence type="ECO:0000313" key="15">
    <source>
        <dbReference type="Proteomes" id="UP000589738"/>
    </source>
</evidence>
<dbReference type="AlphaFoldDB" id="A0A841NGU0"/>
<keyword evidence="7" id="KW-0378">Hydrolase</keyword>
<comment type="catalytic activity">
    <reaction evidence="13">
        <text>(2R)-2,3-bisphosphoglycerate + H2O = (2R)-2-phosphoglycerate + phosphate</text>
        <dbReference type="Rhea" id="RHEA:27381"/>
        <dbReference type="ChEBI" id="CHEBI:15377"/>
        <dbReference type="ChEBI" id="CHEBI:43474"/>
        <dbReference type="ChEBI" id="CHEBI:58248"/>
        <dbReference type="ChEBI" id="CHEBI:58289"/>
        <dbReference type="EC" id="3.1.3.80"/>
    </reaction>
    <physiologicalReaction direction="left-to-right" evidence="13">
        <dbReference type="Rhea" id="RHEA:27382"/>
    </physiologicalReaction>
</comment>
<evidence type="ECO:0000256" key="12">
    <source>
        <dbReference type="ARBA" id="ARBA00043691"/>
    </source>
</evidence>
<evidence type="ECO:0000256" key="10">
    <source>
        <dbReference type="ARBA" id="ARBA00043668"/>
    </source>
</evidence>
<evidence type="ECO:0000256" key="6">
    <source>
        <dbReference type="ARBA" id="ARBA00022729"/>
    </source>
</evidence>
<evidence type="ECO:0000256" key="1">
    <source>
        <dbReference type="ARBA" id="ARBA00004370"/>
    </source>
</evidence>
<reference evidence="14 15" key="1">
    <citation type="submission" date="2020-08" db="EMBL/GenBank/DDBJ databases">
        <title>Functional genomics of gut bacteria from endangered species of beetles.</title>
        <authorList>
            <person name="Carlos-Shanley C."/>
        </authorList>
    </citation>
    <scope>NUCLEOTIDE SEQUENCE [LARGE SCALE GENOMIC DNA]</scope>
    <source>
        <strain evidence="14 15">S00136</strain>
    </source>
</reference>
<organism evidence="14 15">
    <name type="scientific">Chryseobacterium shigense</name>
    <dbReference type="NCBI Taxonomy" id="297244"/>
    <lineage>
        <taxon>Bacteria</taxon>
        <taxon>Pseudomonadati</taxon>
        <taxon>Bacteroidota</taxon>
        <taxon>Flavobacteriia</taxon>
        <taxon>Flavobacteriales</taxon>
        <taxon>Weeksellaceae</taxon>
        <taxon>Chryseobacterium group</taxon>
        <taxon>Chryseobacterium</taxon>
    </lineage>
</organism>
<name>A0A841NGU0_9FLAO</name>
<dbReference type="EC" id="3.1.3.62" evidence="4"/>
<comment type="caution">
    <text evidence="14">The sequence shown here is derived from an EMBL/GenBank/DDBJ whole genome shotgun (WGS) entry which is preliminary data.</text>
</comment>
<dbReference type="GO" id="GO:0034417">
    <property type="term" value="F:bisphosphoglycerate 3-phosphatase activity"/>
    <property type="evidence" value="ECO:0007669"/>
    <property type="project" value="UniProtKB-EC"/>
</dbReference>
<evidence type="ECO:0000256" key="13">
    <source>
        <dbReference type="ARBA" id="ARBA00043832"/>
    </source>
</evidence>
<evidence type="ECO:0000256" key="2">
    <source>
        <dbReference type="ARBA" id="ARBA00008422"/>
    </source>
</evidence>
<dbReference type="SUPFAM" id="SSF53254">
    <property type="entry name" value="Phosphoglycerate mutase-like"/>
    <property type="match status" value="1"/>
</dbReference>
<protein>
    <recommendedName>
        <fullName evidence="5">Multiple inositol polyphosphate phosphatase 1</fullName>
        <ecNumber evidence="4">3.1.3.62</ecNumber>
        <ecNumber evidence="3">3.1.3.80</ecNumber>
    </recommendedName>
    <alternativeName>
        <fullName evidence="9">2,3-bisphosphoglycerate 3-phosphatase</fullName>
    </alternativeName>
</protein>
<dbReference type="Proteomes" id="UP000589738">
    <property type="component" value="Unassembled WGS sequence"/>
</dbReference>
<evidence type="ECO:0000256" key="5">
    <source>
        <dbReference type="ARBA" id="ARBA00018097"/>
    </source>
</evidence>
<evidence type="ECO:0000256" key="8">
    <source>
        <dbReference type="ARBA" id="ARBA00023136"/>
    </source>
</evidence>
<proteinExistence type="inferred from homology"/>
<comment type="similarity">
    <text evidence="2">Belongs to the histidine acid phosphatase family. MINPP1 subfamily.</text>
</comment>
<dbReference type="GO" id="GO:0016020">
    <property type="term" value="C:membrane"/>
    <property type="evidence" value="ECO:0007669"/>
    <property type="project" value="UniProtKB-SubCell"/>
</dbReference>
<evidence type="ECO:0000256" key="7">
    <source>
        <dbReference type="ARBA" id="ARBA00022801"/>
    </source>
</evidence>
<dbReference type="RefSeq" id="WP_184163260.1">
    <property type="nucleotide sequence ID" value="NZ_JACHLC010000002.1"/>
</dbReference>
<dbReference type="PANTHER" id="PTHR20963">
    <property type="entry name" value="MULTIPLE INOSITOL POLYPHOSPHATE PHOSPHATASE-RELATED"/>
    <property type="match status" value="1"/>
</dbReference>
<sequence length="452" mass="52446">MRKTERIFTRKDNKKISLEAPKNILFMITLNSQLRRFQSLFLFAAVILCNAQTSKEEIFSDIRKTGGVYYVYPNPASTPPPPPAGYQPFYISHYGRHGSRWLINDKDFSGALEILKKASENNALTETGKSALQRLQHIWALAEGHNGDLTQVGAMQQKQISQRMVKNNPQVFEGNSIVTAKSTLVPRCILSMAYFTNELVIKNPKLQLNMESSDKYMKYLNHHTKESIDFRSNDSFWQEEKRKFKQETLQSDRFIKNIFNNEEYVYKNINPEKLIEAFYWIASDMQNLETDISFYDLFTKEELFNIYQGINYQTYVNDGPSPLSKGLVKNNAIPLVKNILEEAENYIKNNTNGASLRFGHDGNIIPLLAFLNVNGMNKEETDPKEVYKIWNTFQAAPMAANFQMIFYRNKQNEVLVKFLLNENEVKIPVQTSRFPYYPWQDVKAYLKKLTNS</sequence>
<dbReference type="InterPro" id="IPR000560">
    <property type="entry name" value="His_Pase_clade-2"/>
</dbReference>